<comment type="caution">
    <text evidence="2">The sequence shown here is derived from an EMBL/GenBank/DDBJ whole genome shotgun (WGS) entry which is preliminary data.</text>
</comment>
<evidence type="ECO:0000259" key="1">
    <source>
        <dbReference type="SMART" id="SM00829"/>
    </source>
</evidence>
<dbReference type="Proteomes" id="UP001319104">
    <property type="component" value="Unassembled WGS sequence"/>
</dbReference>
<feature type="domain" description="Enoyl reductase (ER)" evidence="1">
    <location>
        <begin position="9"/>
        <end position="330"/>
    </location>
</feature>
<dbReference type="PANTHER" id="PTHR45033:SF3">
    <property type="entry name" value="DEHYDROGENASE, PUTATIVE (AFU_ORTHOLOGUE AFUA_2G13270)-RELATED"/>
    <property type="match status" value="1"/>
</dbReference>
<dbReference type="SUPFAM" id="SSF50129">
    <property type="entry name" value="GroES-like"/>
    <property type="match status" value="1"/>
</dbReference>
<dbReference type="Gene3D" id="3.90.180.10">
    <property type="entry name" value="Medium-chain alcohol dehydrogenases, catalytic domain"/>
    <property type="match status" value="1"/>
</dbReference>
<dbReference type="InterPro" id="IPR036291">
    <property type="entry name" value="NAD(P)-bd_dom_sf"/>
</dbReference>
<sequence length="333" mass="36667">MKGLILNDKNPSKIEVREVELPELKDDEVLVEVKAAALNHRDQWCREGRYPNIRNGVVLGSDGAGVVSKVGKNVDSKWLETEVVINSAMNWGEDQKAQSKDFEILGMPSHGTFAQYVIVKADRLHEKPEHFNWEQAGALPLGGLTAYRAVFFHGKVEKGQKVLVTGFGGGVAQYAAQFAIAAGGEVYVSSGHDQKIEVAKKQGAKGGFNYKEEAWTEQAKKETGGFDLVIDSAVGDTWGKLLKVMNPGAKLVFYGATLGNPKELDMRRVFWNQLTIQGSTMGSDADFKEMLAFVQEKQILPVIDKVYKLEEAVEAFDRMKAGDQIGKIVISMD</sequence>
<evidence type="ECO:0000313" key="2">
    <source>
        <dbReference type="EMBL" id="MBS9525079.1"/>
    </source>
</evidence>
<dbReference type="EMBL" id="JAHCMY010000008">
    <property type="protein sequence ID" value="MBS9525079.1"/>
    <property type="molecule type" value="Genomic_DNA"/>
</dbReference>
<dbReference type="SMART" id="SM00829">
    <property type="entry name" value="PKS_ER"/>
    <property type="match status" value="1"/>
</dbReference>
<keyword evidence="3" id="KW-1185">Reference proteome</keyword>
<proteinExistence type="predicted"/>
<dbReference type="InterPro" id="IPR052711">
    <property type="entry name" value="Zinc_ADH-like"/>
</dbReference>
<dbReference type="GO" id="GO:0016491">
    <property type="term" value="F:oxidoreductase activity"/>
    <property type="evidence" value="ECO:0007669"/>
    <property type="project" value="InterPro"/>
</dbReference>
<dbReference type="InterPro" id="IPR020843">
    <property type="entry name" value="ER"/>
</dbReference>
<dbReference type="RefSeq" id="WP_213945942.1">
    <property type="nucleotide sequence ID" value="NZ_JAHBGI010000006.1"/>
</dbReference>
<organism evidence="2 3">
    <name type="scientific">Litoribacter ruber</name>
    <dbReference type="NCBI Taxonomy" id="702568"/>
    <lineage>
        <taxon>Bacteria</taxon>
        <taxon>Pseudomonadati</taxon>
        <taxon>Bacteroidota</taxon>
        <taxon>Cytophagia</taxon>
        <taxon>Cytophagales</taxon>
        <taxon>Cyclobacteriaceae</taxon>
        <taxon>Litoribacter</taxon>
    </lineage>
</organism>
<dbReference type="SUPFAM" id="SSF51735">
    <property type="entry name" value="NAD(P)-binding Rossmann-fold domains"/>
    <property type="match status" value="1"/>
</dbReference>
<name>A0AAP2G1S1_9BACT</name>
<reference evidence="2 3" key="1">
    <citation type="submission" date="2021-05" db="EMBL/GenBank/DDBJ databases">
        <authorList>
            <person name="Zhang Z.D."/>
            <person name="Osman G."/>
        </authorList>
    </citation>
    <scope>NUCLEOTIDE SEQUENCE [LARGE SCALE GENOMIC DNA]</scope>
    <source>
        <strain evidence="2 3">KCTC 32217</strain>
    </source>
</reference>
<dbReference type="InterPro" id="IPR013149">
    <property type="entry name" value="ADH-like_C"/>
</dbReference>
<dbReference type="Pfam" id="PF00107">
    <property type="entry name" value="ADH_zinc_N"/>
    <property type="match status" value="1"/>
</dbReference>
<dbReference type="Pfam" id="PF08240">
    <property type="entry name" value="ADH_N"/>
    <property type="match status" value="1"/>
</dbReference>
<dbReference type="InterPro" id="IPR013154">
    <property type="entry name" value="ADH-like_N"/>
</dbReference>
<gene>
    <name evidence="2" type="ORF">KI659_13750</name>
</gene>
<protein>
    <submittedName>
        <fullName evidence="2">Zinc-binding dehydrogenase</fullName>
    </submittedName>
</protein>
<accession>A0AAP2G1S1</accession>
<dbReference type="AlphaFoldDB" id="A0AAP2G1S1"/>
<evidence type="ECO:0000313" key="3">
    <source>
        <dbReference type="Proteomes" id="UP001319104"/>
    </source>
</evidence>
<dbReference type="InterPro" id="IPR011032">
    <property type="entry name" value="GroES-like_sf"/>
</dbReference>
<dbReference type="Gene3D" id="3.40.50.720">
    <property type="entry name" value="NAD(P)-binding Rossmann-like Domain"/>
    <property type="match status" value="1"/>
</dbReference>
<dbReference type="PANTHER" id="PTHR45033">
    <property type="match status" value="1"/>
</dbReference>